<dbReference type="InterPro" id="IPR040379">
    <property type="entry name" value="WDR19/dyf-2"/>
</dbReference>
<dbReference type="GO" id="GO:0035721">
    <property type="term" value="P:intraciliary retrograde transport"/>
    <property type="evidence" value="ECO:0007669"/>
    <property type="project" value="InterPro"/>
</dbReference>
<evidence type="ECO:0008006" key="4">
    <source>
        <dbReference type="Google" id="ProtNLM"/>
    </source>
</evidence>
<dbReference type="GO" id="GO:0060271">
    <property type="term" value="P:cilium assembly"/>
    <property type="evidence" value="ECO:0007669"/>
    <property type="project" value="TreeGrafter"/>
</dbReference>
<dbReference type="GO" id="GO:0005929">
    <property type="term" value="C:cilium"/>
    <property type="evidence" value="ECO:0007669"/>
    <property type="project" value="TreeGrafter"/>
</dbReference>
<gene>
    <name evidence="2" type="ORF">JBS370_LOCUS13430</name>
</gene>
<dbReference type="PANTHER" id="PTHR14920:SF0">
    <property type="entry name" value="WD REPEAT DOMAIN 19"/>
    <property type="match status" value="1"/>
</dbReference>
<reference evidence="2" key="1">
    <citation type="submission" date="2021-02" db="EMBL/GenBank/DDBJ databases">
        <authorList>
            <person name="Nowell W R."/>
        </authorList>
    </citation>
    <scope>NUCLEOTIDE SEQUENCE</scope>
</reference>
<dbReference type="Gene3D" id="1.25.40.470">
    <property type="match status" value="1"/>
</dbReference>
<dbReference type="Proteomes" id="UP000663836">
    <property type="component" value="Unassembled WGS sequence"/>
</dbReference>
<evidence type="ECO:0000313" key="3">
    <source>
        <dbReference type="Proteomes" id="UP000663836"/>
    </source>
</evidence>
<evidence type="ECO:0000313" key="2">
    <source>
        <dbReference type="EMBL" id="CAF3766527.1"/>
    </source>
</evidence>
<evidence type="ECO:0000256" key="1">
    <source>
        <dbReference type="SAM" id="SignalP"/>
    </source>
</evidence>
<proteinExistence type="predicted"/>
<dbReference type="GO" id="GO:0030991">
    <property type="term" value="C:intraciliary transport particle A"/>
    <property type="evidence" value="ECO:0007669"/>
    <property type="project" value="TreeGrafter"/>
</dbReference>
<accession>A0A818Z699</accession>
<feature type="signal peptide" evidence="1">
    <location>
        <begin position="1"/>
        <end position="30"/>
    </location>
</feature>
<keyword evidence="1" id="KW-0732">Signal</keyword>
<feature type="chain" id="PRO_5032915932" description="Clathrin heavy chain" evidence="1">
    <location>
        <begin position="31"/>
        <end position="156"/>
    </location>
</feature>
<dbReference type="AlphaFoldDB" id="A0A818Z699"/>
<dbReference type="EMBL" id="CAJOBD010001148">
    <property type="protein sequence ID" value="CAF3766527.1"/>
    <property type="molecule type" value="Genomic_DNA"/>
</dbReference>
<sequence>MFVGTTRLPIFGSVPLLLNTCLLLLLDSSGKIVQTKLETYGFLNDSGEPEYTLDDATDRLSKAILMKRYDDAVFWAKQLNDSHEWNEFATALLYSLNIDYAIKVFREIDHSGMVMALEEIKHVEDKNLVSAHFAALFGDYDLAQEFFLTCGCPLEA</sequence>
<protein>
    <recommendedName>
        <fullName evidence="4">Clathrin heavy chain</fullName>
    </recommendedName>
</protein>
<name>A0A818Z699_9BILA</name>
<comment type="caution">
    <text evidence="2">The sequence shown here is derived from an EMBL/GenBank/DDBJ whole genome shotgun (WGS) entry which is preliminary data.</text>
</comment>
<organism evidence="2 3">
    <name type="scientific">Rotaria sordida</name>
    <dbReference type="NCBI Taxonomy" id="392033"/>
    <lineage>
        <taxon>Eukaryota</taxon>
        <taxon>Metazoa</taxon>
        <taxon>Spiralia</taxon>
        <taxon>Gnathifera</taxon>
        <taxon>Rotifera</taxon>
        <taxon>Eurotatoria</taxon>
        <taxon>Bdelloidea</taxon>
        <taxon>Philodinida</taxon>
        <taxon>Philodinidae</taxon>
        <taxon>Rotaria</taxon>
    </lineage>
</organism>
<dbReference type="PANTHER" id="PTHR14920">
    <property type="entry name" value="OSMOTIC AVOIDANCE ABNORMAL PROTEIN 1/WD REPEAT MEMBRANE PROTEIN"/>
    <property type="match status" value="1"/>
</dbReference>